<dbReference type="EMBL" id="ML975373">
    <property type="protein sequence ID" value="KAF1831101.1"/>
    <property type="molecule type" value="Genomic_DNA"/>
</dbReference>
<evidence type="ECO:0000313" key="3">
    <source>
        <dbReference type="Proteomes" id="UP000800040"/>
    </source>
</evidence>
<dbReference type="AlphaFoldDB" id="A0A6A5K2T7"/>
<keyword evidence="3" id="KW-1185">Reference proteome</keyword>
<evidence type="ECO:0000313" key="2">
    <source>
        <dbReference type="EMBL" id="KAF1831101.1"/>
    </source>
</evidence>
<keyword evidence="1" id="KW-0472">Membrane</keyword>
<protein>
    <submittedName>
        <fullName evidence="2">Uncharacterized protein</fullName>
    </submittedName>
</protein>
<dbReference type="Proteomes" id="UP000800040">
    <property type="component" value="Unassembled WGS sequence"/>
</dbReference>
<name>A0A6A5K2T7_9PLEO</name>
<keyword evidence="1" id="KW-1133">Transmembrane helix</keyword>
<evidence type="ECO:0000256" key="1">
    <source>
        <dbReference type="SAM" id="Phobius"/>
    </source>
</evidence>
<reference evidence="2" key="1">
    <citation type="submission" date="2020-01" db="EMBL/GenBank/DDBJ databases">
        <authorList>
            <consortium name="DOE Joint Genome Institute"/>
            <person name="Haridas S."/>
            <person name="Albert R."/>
            <person name="Binder M."/>
            <person name="Bloem J."/>
            <person name="Labutti K."/>
            <person name="Salamov A."/>
            <person name="Andreopoulos B."/>
            <person name="Baker S.E."/>
            <person name="Barry K."/>
            <person name="Bills G."/>
            <person name="Bluhm B.H."/>
            <person name="Cannon C."/>
            <person name="Castanera R."/>
            <person name="Culley D.E."/>
            <person name="Daum C."/>
            <person name="Ezra D."/>
            <person name="Gonzalez J.B."/>
            <person name="Henrissat B."/>
            <person name="Kuo A."/>
            <person name="Liang C."/>
            <person name="Lipzen A."/>
            <person name="Lutzoni F."/>
            <person name="Magnuson J."/>
            <person name="Mondo S."/>
            <person name="Nolan M."/>
            <person name="Ohm R."/>
            <person name="Pangilinan J."/>
            <person name="Park H.-J."/>
            <person name="Ramirez L."/>
            <person name="Alfaro M."/>
            <person name="Sun H."/>
            <person name="Tritt A."/>
            <person name="Yoshinaga Y."/>
            <person name="Zwiers L.-H."/>
            <person name="Turgeon B.G."/>
            <person name="Goodwin S.B."/>
            <person name="Spatafora J.W."/>
            <person name="Crous P.W."/>
            <person name="Grigoriev I.V."/>
        </authorList>
    </citation>
    <scope>NUCLEOTIDE SEQUENCE</scope>
    <source>
        <strain evidence="2">P77</strain>
    </source>
</reference>
<sequence length="150" mass="16184">MEIMASSPCNEIPIRIALCWEPGVAVHDGNVSFLLLFLPIYFVATAAGGGGRSCLVLITIAIFAYGGSYRSLFIGRRFFWGEFSCSSDGGPFCYCVDGGEKDADGQILSIANIRSTYSLNKIRYGSASCGWWCGVRSAECGNWWGKGGFS</sequence>
<feature type="transmembrane region" description="Helical" evidence="1">
    <location>
        <begin position="40"/>
        <end position="67"/>
    </location>
</feature>
<organism evidence="2 3">
    <name type="scientific">Decorospora gaudefroyi</name>
    <dbReference type="NCBI Taxonomy" id="184978"/>
    <lineage>
        <taxon>Eukaryota</taxon>
        <taxon>Fungi</taxon>
        <taxon>Dikarya</taxon>
        <taxon>Ascomycota</taxon>
        <taxon>Pezizomycotina</taxon>
        <taxon>Dothideomycetes</taxon>
        <taxon>Pleosporomycetidae</taxon>
        <taxon>Pleosporales</taxon>
        <taxon>Pleosporineae</taxon>
        <taxon>Pleosporaceae</taxon>
        <taxon>Decorospora</taxon>
    </lineage>
</organism>
<keyword evidence="1" id="KW-0812">Transmembrane</keyword>
<proteinExistence type="predicted"/>
<gene>
    <name evidence="2" type="ORF">BDW02DRAFT_69411</name>
</gene>
<accession>A0A6A5K2T7</accession>